<proteinExistence type="predicted"/>
<dbReference type="PANTHER" id="PTHR36840:SF1">
    <property type="entry name" value="BLL5714 PROTEIN"/>
    <property type="match status" value="1"/>
</dbReference>
<organism evidence="2">
    <name type="scientific">hydrothermal vent metagenome</name>
    <dbReference type="NCBI Taxonomy" id="652676"/>
    <lineage>
        <taxon>unclassified sequences</taxon>
        <taxon>metagenomes</taxon>
        <taxon>ecological metagenomes</taxon>
    </lineage>
</organism>
<feature type="transmembrane region" description="Helical" evidence="1">
    <location>
        <begin position="260"/>
        <end position="281"/>
    </location>
</feature>
<feature type="transmembrane region" description="Helical" evidence="1">
    <location>
        <begin position="293"/>
        <end position="311"/>
    </location>
</feature>
<keyword evidence="1" id="KW-1133">Transmembrane helix</keyword>
<dbReference type="InterPro" id="IPR010640">
    <property type="entry name" value="Low_temperature_requirement_A"/>
</dbReference>
<gene>
    <name evidence="2" type="ORF">MNBD_GAMMA09-2617</name>
</gene>
<feature type="transmembrane region" description="Helical" evidence="1">
    <location>
        <begin position="101"/>
        <end position="120"/>
    </location>
</feature>
<keyword evidence="1" id="KW-0472">Membrane</keyword>
<name>A0A3B0XGB2_9ZZZZ</name>
<dbReference type="PANTHER" id="PTHR36840">
    <property type="entry name" value="BLL5714 PROTEIN"/>
    <property type="match status" value="1"/>
</dbReference>
<dbReference type="EMBL" id="UOFI01000095">
    <property type="protein sequence ID" value="VAW67348.1"/>
    <property type="molecule type" value="Genomic_DNA"/>
</dbReference>
<reference evidence="2" key="1">
    <citation type="submission" date="2018-06" db="EMBL/GenBank/DDBJ databases">
        <authorList>
            <person name="Zhirakovskaya E."/>
        </authorList>
    </citation>
    <scope>NUCLEOTIDE SEQUENCE</scope>
</reference>
<evidence type="ECO:0000256" key="1">
    <source>
        <dbReference type="SAM" id="Phobius"/>
    </source>
</evidence>
<dbReference type="Pfam" id="PF06772">
    <property type="entry name" value="LtrA"/>
    <property type="match status" value="1"/>
</dbReference>
<feature type="transmembrane region" description="Helical" evidence="1">
    <location>
        <begin position="159"/>
        <end position="176"/>
    </location>
</feature>
<keyword evidence="1" id="KW-0812">Transmembrane</keyword>
<dbReference type="AlphaFoldDB" id="A0A3B0XGB2"/>
<evidence type="ECO:0000313" key="2">
    <source>
        <dbReference type="EMBL" id="VAW67348.1"/>
    </source>
</evidence>
<feature type="transmembrane region" description="Helical" evidence="1">
    <location>
        <begin position="220"/>
        <end position="240"/>
    </location>
</feature>
<feature type="transmembrane region" description="Helical" evidence="1">
    <location>
        <begin position="77"/>
        <end position="95"/>
    </location>
</feature>
<protein>
    <recommendedName>
        <fullName evidence="3">Low temperature requirement protein A</fullName>
    </recommendedName>
</protein>
<sequence length="343" mass="38930">MADNIIKKANWLELLFDLIFVYAVSKATHILAHLHDGHIGIAQYAIFMLVMVPIWWVWTGNTLFVTRFDTEDTGQRLLTLLTMLMVVFWTSFINADFDAYYHGYLLFYVAIRLILVLMYWNAARKNPLAAPIALRLGSGFSVGLGVALLSLFFEPPLRYIVLYLGIGIEIITPLLCRHALRELPVKSHHLPERYGLLTIILLGESVILLATNLSETDWSIVTIITAILGFTLIASLWWLYFELMEKHVLGKNLGAGQRIIYGHLFIYTGLSSIAVFIGYAITLELTVITDYLWLNLFAIGMLITGLLISFGWQRIAHRVHLKLYSILLSSIILLMGIAVFVQR</sequence>
<feature type="transmembrane region" description="Helical" evidence="1">
    <location>
        <begin position="323"/>
        <end position="341"/>
    </location>
</feature>
<feature type="transmembrane region" description="Helical" evidence="1">
    <location>
        <begin position="44"/>
        <end position="65"/>
    </location>
</feature>
<accession>A0A3B0XGB2</accession>
<feature type="transmembrane region" description="Helical" evidence="1">
    <location>
        <begin position="196"/>
        <end position="214"/>
    </location>
</feature>
<feature type="transmembrane region" description="Helical" evidence="1">
    <location>
        <begin position="132"/>
        <end position="153"/>
    </location>
</feature>
<feature type="transmembrane region" description="Helical" evidence="1">
    <location>
        <begin position="12"/>
        <end position="32"/>
    </location>
</feature>
<evidence type="ECO:0008006" key="3">
    <source>
        <dbReference type="Google" id="ProtNLM"/>
    </source>
</evidence>